<dbReference type="EMBL" id="CVRY01000003">
    <property type="protein sequence ID" value="CRL61671.1"/>
    <property type="molecule type" value="Genomic_DNA"/>
</dbReference>
<dbReference type="AlphaFoldDB" id="A0A0G4Q7U1"/>
<sequence length="515" mass="59430">MGVSGITKKVNTAISNVKINLDNKWINLKSLKSIKNTNLTINYSYNNKGKHIPLLPIFEYIDACTNLLNKTRESKLVSKENNLSKFDDLAKELQKLANDDKEDQTIEKEENKLPDWITNSGKEALNTNQKLYFKTEKTRSFKNLLIFFISPFKFINRSLLPVRINLQNKGVNKALQEFKFDNALNSKEVFEKFSNKLNFLNQTFTDNVNQVITKKTNSNNKIDIMIKYQTLEKALECKLINDIKLIKDELKADLAKNKFQENYSDLPNKIVNELNSISNSNIDELFSSNKIDYLKKLIKEKVNSHNKGVKLGAFFDNIVDSIFNEKNKLEIIQNSHGNLEDAKKELSLNITKALFNYLSKDEEFIGEEKSISKVDNLIRMVSKDIYKNMGDPTEKTINSLNNSFYENIKKNDNVNNLFSRLFKNSSNNINYKWAQDAIILLISYETFENKKNVTTDYYNQGVVTQGGNGTINTQSTVIENKLKGIFSRLGLSIDDLDKSKDEVLRKYFSNYFEHI</sequence>
<organism evidence="1 2">
    <name type="scientific">Proteus penneri</name>
    <dbReference type="NCBI Taxonomy" id="102862"/>
    <lineage>
        <taxon>Bacteria</taxon>
        <taxon>Pseudomonadati</taxon>
        <taxon>Pseudomonadota</taxon>
        <taxon>Gammaproteobacteria</taxon>
        <taxon>Enterobacterales</taxon>
        <taxon>Morganellaceae</taxon>
        <taxon>Proteus</taxon>
    </lineage>
</organism>
<evidence type="ECO:0000313" key="2">
    <source>
        <dbReference type="Proteomes" id="UP000183920"/>
    </source>
</evidence>
<dbReference type="Proteomes" id="UP000183920">
    <property type="component" value="Unassembled WGS sequence"/>
</dbReference>
<accession>A0A0G4Q7U1</accession>
<gene>
    <name evidence="1" type="ORF">BN1804_01586</name>
</gene>
<dbReference type="RefSeq" id="WP_072063632.1">
    <property type="nucleotide sequence ID" value="NZ_CVRY01000003.1"/>
</dbReference>
<name>A0A0G4Q7U1_9GAMM</name>
<protein>
    <submittedName>
        <fullName evidence="1">Uncharacterized protein</fullName>
    </submittedName>
</protein>
<proteinExistence type="predicted"/>
<reference evidence="2" key="1">
    <citation type="submission" date="2015-06" db="EMBL/GenBank/DDBJ databases">
        <authorList>
            <person name="Urmite Genomes"/>
        </authorList>
    </citation>
    <scope>NUCLEOTIDE SEQUENCE [LARGE SCALE GENOMIC DNA]</scope>
    <source>
        <strain evidence="2">CSUR P1867</strain>
    </source>
</reference>
<evidence type="ECO:0000313" key="1">
    <source>
        <dbReference type="EMBL" id="CRL61671.1"/>
    </source>
</evidence>